<proteinExistence type="predicted"/>
<dbReference type="AlphaFoldDB" id="A0AAV1UC32"/>
<dbReference type="Proteomes" id="UP001162060">
    <property type="component" value="Unassembled WGS sequence"/>
</dbReference>
<organism evidence="2 3">
    <name type="scientific">Peronospora matthiolae</name>
    <dbReference type="NCBI Taxonomy" id="2874970"/>
    <lineage>
        <taxon>Eukaryota</taxon>
        <taxon>Sar</taxon>
        <taxon>Stramenopiles</taxon>
        <taxon>Oomycota</taxon>
        <taxon>Peronosporomycetes</taxon>
        <taxon>Peronosporales</taxon>
        <taxon>Peronosporaceae</taxon>
        <taxon>Peronospora</taxon>
    </lineage>
</organism>
<dbReference type="EMBL" id="CAKLBY020000188">
    <property type="protein sequence ID" value="CAK7932125.1"/>
    <property type="molecule type" value="Genomic_DNA"/>
</dbReference>
<reference evidence="2" key="1">
    <citation type="submission" date="2024-01" db="EMBL/GenBank/DDBJ databases">
        <authorList>
            <person name="Webb A."/>
        </authorList>
    </citation>
    <scope>NUCLEOTIDE SEQUENCE</scope>
    <source>
        <strain evidence="2">Pm1</strain>
    </source>
</reference>
<evidence type="ECO:0000313" key="3">
    <source>
        <dbReference type="Proteomes" id="UP001162060"/>
    </source>
</evidence>
<feature type="region of interest" description="Disordered" evidence="1">
    <location>
        <begin position="85"/>
        <end position="111"/>
    </location>
</feature>
<protein>
    <submittedName>
        <fullName evidence="2">Uncharacterized protein</fullName>
    </submittedName>
</protein>
<name>A0AAV1UC32_9STRA</name>
<evidence type="ECO:0000313" key="2">
    <source>
        <dbReference type="EMBL" id="CAK7932125.1"/>
    </source>
</evidence>
<feature type="region of interest" description="Disordered" evidence="1">
    <location>
        <begin position="1"/>
        <end position="49"/>
    </location>
</feature>
<sequence>MASKSKQTATVAARKVAARMRAAGKSTSHTSAAGDISPAAVNSPRGESLRVTGASAVSAAGTANRNPYGPEIEFIYSGESVEAYDSKATPHASGSPGADSARARLTGSGQRGDIMTEIFEIK</sequence>
<evidence type="ECO:0000256" key="1">
    <source>
        <dbReference type="SAM" id="MobiDB-lite"/>
    </source>
</evidence>
<accession>A0AAV1UC32</accession>
<comment type="caution">
    <text evidence="2">The sequence shown here is derived from an EMBL/GenBank/DDBJ whole genome shotgun (WGS) entry which is preliminary data.</text>
</comment>
<gene>
    <name evidence="2" type="ORF">PM001_LOCUS17275</name>
</gene>
<feature type="compositionally biased region" description="Low complexity" evidence="1">
    <location>
        <begin position="8"/>
        <end position="23"/>
    </location>
</feature>